<evidence type="ECO:0000313" key="3">
    <source>
        <dbReference type="EMBL" id="OUP68052.1"/>
    </source>
</evidence>
<accession>A0A1Y4MMM7</accession>
<dbReference type="RefSeq" id="WP_087302406.1">
    <property type="nucleotide sequence ID" value="NZ_NFKP01000022.1"/>
</dbReference>
<feature type="compositionally biased region" description="Basic and acidic residues" evidence="1">
    <location>
        <begin position="65"/>
        <end position="82"/>
    </location>
</feature>
<protein>
    <recommendedName>
        <fullName evidence="2">DUF6291 domain-containing protein</fullName>
    </recommendedName>
</protein>
<dbReference type="Proteomes" id="UP000196386">
    <property type="component" value="Unassembled WGS sequence"/>
</dbReference>
<organism evidence="3 4">
    <name type="scientific">Anaerotruncus colihominis</name>
    <dbReference type="NCBI Taxonomy" id="169435"/>
    <lineage>
        <taxon>Bacteria</taxon>
        <taxon>Bacillati</taxon>
        <taxon>Bacillota</taxon>
        <taxon>Clostridia</taxon>
        <taxon>Eubacteriales</taxon>
        <taxon>Oscillospiraceae</taxon>
        <taxon>Anaerotruncus</taxon>
    </lineage>
</organism>
<dbReference type="Pfam" id="PF19808">
    <property type="entry name" value="DUF6291"/>
    <property type="match status" value="1"/>
</dbReference>
<feature type="compositionally biased region" description="Polar residues" evidence="1">
    <location>
        <begin position="83"/>
        <end position="93"/>
    </location>
</feature>
<evidence type="ECO:0000256" key="1">
    <source>
        <dbReference type="SAM" id="MobiDB-lite"/>
    </source>
</evidence>
<name>A0A1Y4MMM7_9FIRM</name>
<reference evidence="4" key="1">
    <citation type="submission" date="2017-04" db="EMBL/GenBank/DDBJ databases">
        <title>Function of individual gut microbiota members based on whole genome sequencing of pure cultures obtained from chicken caecum.</title>
        <authorList>
            <person name="Medvecky M."/>
            <person name="Cejkova D."/>
            <person name="Polansky O."/>
            <person name="Karasova D."/>
            <person name="Kubasova T."/>
            <person name="Cizek A."/>
            <person name="Rychlik I."/>
        </authorList>
    </citation>
    <scope>NUCLEOTIDE SEQUENCE [LARGE SCALE GENOMIC DNA]</scope>
    <source>
        <strain evidence="4">An175</strain>
    </source>
</reference>
<feature type="compositionally biased region" description="Basic and acidic residues" evidence="1">
    <location>
        <begin position="98"/>
        <end position="114"/>
    </location>
</feature>
<dbReference type="InterPro" id="IPR046258">
    <property type="entry name" value="DUF6291"/>
</dbReference>
<proteinExistence type="predicted"/>
<comment type="caution">
    <text evidence="3">The sequence shown here is derived from an EMBL/GenBank/DDBJ whole genome shotgun (WGS) entry which is preliminary data.</text>
</comment>
<evidence type="ECO:0000259" key="2">
    <source>
        <dbReference type="Pfam" id="PF19808"/>
    </source>
</evidence>
<feature type="region of interest" description="Disordered" evidence="1">
    <location>
        <begin position="218"/>
        <end position="273"/>
    </location>
</feature>
<evidence type="ECO:0000313" key="4">
    <source>
        <dbReference type="Proteomes" id="UP000196386"/>
    </source>
</evidence>
<dbReference type="AlphaFoldDB" id="A0A1Y4MMM7"/>
<feature type="region of interest" description="Disordered" evidence="1">
    <location>
        <begin position="65"/>
        <end position="166"/>
    </location>
</feature>
<feature type="compositionally biased region" description="Pro residues" evidence="1">
    <location>
        <begin position="241"/>
        <end position="250"/>
    </location>
</feature>
<feature type="domain" description="DUF6291" evidence="2">
    <location>
        <begin position="9"/>
        <end position="81"/>
    </location>
</feature>
<gene>
    <name evidence="3" type="ORF">B5F11_14920</name>
</gene>
<sequence>MPDEAREGFMFFRSYYEGAKELDDEQRLAFYDALIEYALNDTEPTISGVPKSCFAFVKPVLDRSKARAEAGRKGGKSKREANSKQNGSNSKQPGSKPEAIKDKGRDKGLGKDKQEDEEDNPPYPPSGDDVGQPPESPGVDPDFSEEEPPRPRRRKPSTLSKTQEARFNRFWAIYPRKVSIGDAEKAWAKIEPSEELTDTIVAAVETAKRCDTRFRETRYTPHPASWLNSKSWENQYDGPEDYPPPPPPRGPGGRPDTLSVLEAMLGEEGGDGY</sequence>
<dbReference type="EMBL" id="NFKP01000022">
    <property type="protein sequence ID" value="OUP68052.1"/>
    <property type="molecule type" value="Genomic_DNA"/>
</dbReference>